<gene>
    <name evidence="8" type="ORF">LX64_01408</name>
</gene>
<feature type="transmembrane region" description="Helical" evidence="6">
    <location>
        <begin position="12"/>
        <end position="32"/>
    </location>
</feature>
<keyword evidence="3 6" id="KW-0812">Transmembrane</keyword>
<sequence>MHPQQQRWKGFMYALVAAFLWGVSGTCCQFLFEQRGISPEWLVTVRMLSAGLLLLMIGFVKREPCLWNTWREKRDAVQLLIFGVFGMMAVQYTYFITIKHSNAATATVLQYIGPVFITLYLAMRNRRWPRVVEFIAVLLAVVGTFLLVTHGSFNTLSISPLALGLGILAAVALAFYTLQPVQLIHKFKAYIIIGWGMLIGGVVFSFVQHPWDVSGTWDVYAYGATLFIILFATLLAFYLFMTAVRLIGPQTSSLLASAEPLAATVIGVLWLSTPFGWIDWLGTGFILLTIYLLTLSKPATTAH</sequence>
<keyword evidence="2" id="KW-1003">Cell membrane</keyword>
<evidence type="ECO:0000256" key="2">
    <source>
        <dbReference type="ARBA" id="ARBA00022475"/>
    </source>
</evidence>
<evidence type="ECO:0000313" key="8">
    <source>
        <dbReference type="EMBL" id="RAJ08754.1"/>
    </source>
</evidence>
<evidence type="ECO:0000256" key="1">
    <source>
        <dbReference type="ARBA" id="ARBA00004651"/>
    </source>
</evidence>
<reference evidence="8 9" key="1">
    <citation type="submission" date="2018-06" db="EMBL/GenBank/DDBJ databases">
        <title>Genomic Encyclopedia of Archaeal and Bacterial Type Strains, Phase II (KMG-II): from individual species to whole genera.</title>
        <authorList>
            <person name="Goeker M."/>
        </authorList>
    </citation>
    <scope>NUCLEOTIDE SEQUENCE [LARGE SCALE GENOMIC DNA]</scope>
    <source>
        <strain evidence="8 9">DSM 23857</strain>
    </source>
</reference>
<feature type="domain" description="EamA" evidence="7">
    <location>
        <begin position="9"/>
        <end position="148"/>
    </location>
</feature>
<dbReference type="Proteomes" id="UP000249547">
    <property type="component" value="Unassembled WGS sequence"/>
</dbReference>
<dbReference type="Pfam" id="PF00892">
    <property type="entry name" value="EamA"/>
    <property type="match status" value="2"/>
</dbReference>
<evidence type="ECO:0000256" key="6">
    <source>
        <dbReference type="SAM" id="Phobius"/>
    </source>
</evidence>
<dbReference type="EMBL" id="QLLL01000002">
    <property type="protein sequence ID" value="RAJ08754.1"/>
    <property type="molecule type" value="Genomic_DNA"/>
</dbReference>
<feature type="transmembrane region" description="Helical" evidence="6">
    <location>
        <begin position="103"/>
        <end position="122"/>
    </location>
</feature>
<evidence type="ECO:0000256" key="5">
    <source>
        <dbReference type="ARBA" id="ARBA00023136"/>
    </source>
</evidence>
<feature type="transmembrane region" description="Helical" evidence="6">
    <location>
        <begin position="38"/>
        <end position="59"/>
    </location>
</feature>
<feature type="transmembrane region" description="Helical" evidence="6">
    <location>
        <begin position="277"/>
        <end position="295"/>
    </location>
</feature>
<feature type="transmembrane region" description="Helical" evidence="6">
    <location>
        <begin position="253"/>
        <end position="271"/>
    </location>
</feature>
<evidence type="ECO:0000256" key="3">
    <source>
        <dbReference type="ARBA" id="ARBA00022692"/>
    </source>
</evidence>
<dbReference type="PANTHER" id="PTHR32322">
    <property type="entry name" value="INNER MEMBRANE TRANSPORTER"/>
    <property type="match status" value="1"/>
</dbReference>
<feature type="transmembrane region" description="Helical" evidence="6">
    <location>
        <begin position="134"/>
        <end position="153"/>
    </location>
</feature>
<evidence type="ECO:0000256" key="4">
    <source>
        <dbReference type="ARBA" id="ARBA00022989"/>
    </source>
</evidence>
<dbReference type="SUPFAM" id="SSF103481">
    <property type="entry name" value="Multidrug resistance efflux transporter EmrE"/>
    <property type="match status" value="2"/>
</dbReference>
<dbReference type="OrthoDB" id="9810818at2"/>
<dbReference type="InterPro" id="IPR050638">
    <property type="entry name" value="AA-Vitamin_Transporters"/>
</dbReference>
<feature type="transmembrane region" description="Helical" evidence="6">
    <location>
        <begin position="219"/>
        <end position="241"/>
    </location>
</feature>
<feature type="transmembrane region" description="Helical" evidence="6">
    <location>
        <begin position="79"/>
        <end position="97"/>
    </location>
</feature>
<dbReference type="AlphaFoldDB" id="A0A327QYF9"/>
<feature type="domain" description="EamA" evidence="7">
    <location>
        <begin position="163"/>
        <end position="294"/>
    </location>
</feature>
<dbReference type="RefSeq" id="WP_111596865.1">
    <property type="nucleotide sequence ID" value="NZ_QLLL01000002.1"/>
</dbReference>
<dbReference type="GO" id="GO:0005886">
    <property type="term" value="C:plasma membrane"/>
    <property type="evidence" value="ECO:0007669"/>
    <property type="project" value="UniProtKB-SubCell"/>
</dbReference>
<keyword evidence="4 6" id="KW-1133">Transmembrane helix</keyword>
<comment type="caution">
    <text evidence="8">The sequence shown here is derived from an EMBL/GenBank/DDBJ whole genome shotgun (WGS) entry which is preliminary data.</text>
</comment>
<evidence type="ECO:0000259" key="7">
    <source>
        <dbReference type="Pfam" id="PF00892"/>
    </source>
</evidence>
<keyword evidence="5 6" id="KW-0472">Membrane</keyword>
<dbReference type="InterPro" id="IPR000620">
    <property type="entry name" value="EamA_dom"/>
</dbReference>
<dbReference type="InterPro" id="IPR037185">
    <property type="entry name" value="EmrE-like"/>
</dbReference>
<dbReference type="PANTHER" id="PTHR32322:SF18">
    <property type="entry name" value="S-ADENOSYLMETHIONINE_S-ADENOSYLHOMOCYSTEINE TRANSPORTER"/>
    <property type="match status" value="1"/>
</dbReference>
<protein>
    <submittedName>
        <fullName evidence="8">Threonine/homoserine efflux transporter RhtA</fullName>
    </submittedName>
</protein>
<feature type="transmembrane region" description="Helical" evidence="6">
    <location>
        <begin position="159"/>
        <end position="178"/>
    </location>
</feature>
<comment type="subcellular location">
    <subcellularLocation>
        <location evidence="1">Cell membrane</location>
        <topology evidence="1">Multi-pass membrane protein</topology>
    </subcellularLocation>
</comment>
<keyword evidence="9" id="KW-1185">Reference proteome</keyword>
<evidence type="ECO:0000313" key="9">
    <source>
        <dbReference type="Proteomes" id="UP000249547"/>
    </source>
</evidence>
<proteinExistence type="predicted"/>
<accession>A0A327QYF9</accession>
<name>A0A327QYF9_9BACT</name>
<organism evidence="8 9">
    <name type="scientific">Chitinophaga skermanii</name>
    <dbReference type="NCBI Taxonomy" id="331697"/>
    <lineage>
        <taxon>Bacteria</taxon>
        <taxon>Pseudomonadati</taxon>
        <taxon>Bacteroidota</taxon>
        <taxon>Chitinophagia</taxon>
        <taxon>Chitinophagales</taxon>
        <taxon>Chitinophagaceae</taxon>
        <taxon>Chitinophaga</taxon>
    </lineage>
</organism>
<feature type="transmembrane region" description="Helical" evidence="6">
    <location>
        <begin position="190"/>
        <end position="207"/>
    </location>
</feature>